<dbReference type="RefSeq" id="WP_061082680.1">
    <property type="nucleotide sequence ID" value="NZ_JAAXPG010000025.1"/>
</dbReference>
<dbReference type="InterPro" id="IPR000183">
    <property type="entry name" value="Orn/DAP/Arg_de-COase"/>
</dbReference>
<dbReference type="InterPro" id="IPR022643">
    <property type="entry name" value="De-COase2_C"/>
</dbReference>
<dbReference type="PRINTS" id="PR01179">
    <property type="entry name" value="ODADCRBXLASE"/>
</dbReference>
<sequence>MEPPRSFENTPALGAERIPAPVREAALALCADTGAGYVYDPSLAADRARTLRRALPGWARVYFAVKANGFEPVLAHLAEAVDGFEAASLREARAAVAALRLRGKGPGSGGRIAVSGPGKTPEMLAGLARLSADLDPGTGADTAPATGPAAPGDPVGSTTAVVVNAESVLELHRISAAACAAGTVLTVALRVNPERVPVSGALVMGGTPGPFGVPEPLVDEAVRTALALPGVDLAGFHVHAVSGNTDADAHARYVRWCLEWSRRTADEHGVDLRLVDVGGGLGVPFEGGPGFDLERLGSALAELPDPGVEVVFEPGRWIAAPAGWYATRVTDVKSAYGGCFAVVRGGINHFQLPTSWEIRHNFAVLEGGPWPGGTPRPGVAGESVTVCGELCTPEDVLARDVRVESLRAGDVLVFPNAGAYGHEFAMPAFLAHPAAPRATVDSLWSGSPTCTP</sequence>
<dbReference type="Proteomes" id="UP000553209">
    <property type="component" value="Unassembled WGS sequence"/>
</dbReference>
<evidence type="ECO:0000259" key="6">
    <source>
        <dbReference type="Pfam" id="PF02784"/>
    </source>
</evidence>
<dbReference type="PANTHER" id="PTHR43727:SF2">
    <property type="entry name" value="GROUP IV DECARBOXYLASE"/>
    <property type="match status" value="1"/>
</dbReference>
<dbReference type="Gene3D" id="3.20.20.10">
    <property type="entry name" value="Alanine racemase"/>
    <property type="match status" value="1"/>
</dbReference>
<dbReference type="Gene3D" id="2.40.37.10">
    <property type="entry name" value="Lyase, Ornithine Decarboxylase, Chain A, domain 1"/>
    <property type="match status" value="1"/>
</dbReference>
<accession>A0A7X6MH38</accession>
<evidence type="ECO:0000313" key="8">
    <source>
        <dbReference type="Proteomes" id="UP000553209"/>
    </source>
</evidence>
<feature type="active site" description="Proton donor" evidence="3">
    <location>
        <position position="391"/>
    </location>
</feature>
<keyword evidence="2 3" id="KW-0663">Pyridoxal phosphate</keyword>
<dbReference type="Pfam" id="PF00278">
    <property type="entry name" value="Orn_DAP_Arg_deC"/>
    <property type="match status" value="1"/>
</dbReference>
<evidence type="ECO:0000256" key="1">
    <source>
        <dbReference type="ARBA" id="ARBA00001933"/>
    </source>
</evidence>
<feature type="modified residue" description="N6-(pyridoxal phosphate)lysine" evidence="3">
    <location>
        <position position="66"/>
    </location>
</feature>
<dbReference type="InterPro" id="IPR009006">
    <property type="entry name" value="Ala_racemase/Decarboxylase_C"/>
</dbReference>
<evidence type="ECO:0000256" key="3">
    <source>
        <dbReference type="PIRSR" id="PIRSR600183-50"/>
    </source>
</evidence>
<keyword evidence="8" id="KW-1185">Reference proteome</keyword>
<comment type="similarity">
    <text evidence="4">Belongs to the Orn/Lys/Arg decarboxylase class-II family.</text>
</comment>
<comment type="cofactor">
    <cofactor evidence="1 3">
        <name>pyridoxal 5'-phosphate</name>
        <dbReference type="ChEBI" id="CHEBI:597326"/>
    </cofactor>
</comment>
<dbReference type="SUPFAM" id="SSF50621">
    <property type="entry name" value="Alanine racemase C-terminal domain-like"/>
    <property type="match status" value="1"/>
</dbReference>
<dbReference type="InterPro" id="IPR029066">
    <property type="entry name" value="PLP-binding_barrel"/>
</dbReference>
<dbReference type="InterPro" id="IPR022644">
    <property type="entry name" value="De-COase2_N"/>
</dbReference>
<reference evidence="7 8" key="1">
    <citation type="submission" date="2020-04" db="EMBL/GenBank/DDBJ databases">
        <title>MicrobeNet Type strains.</title>
        <authorList>
            <person name="Nicholson A.C."/>
        </authorList>
    </citation>
    <scope>NUCLEOTIDE SEQUENCE [LARGE SCALE GENOMIC DNA]</scope>
    <source>
        <strain evidence="7 8">ATCC 23612</strain>
    </source>
</reference>
<feature type="domain" description="Orn/DAP/Arg decarboxylase 2 C-terminal" evidence="5">
    <location>
        <begin position="37"/>
        <end position="418"/>
    </location>
</feature>
<dbReference type="GO" id="GO:0009089">
    <property type="term" value="P:lysine biosynthetic process via diaminopimelate"/>
    <property type="evidence" value="ECO:0007669"/>
    <property type="project" value="TreeGrafter"/>
</dbReference>
<feature type="domain" description="Orn/DAP/Arg decarboxylase 2 N-terminal" evidence="6">
    <location>
        <begin position="162"/>
        <end position="320"/>
    </location>
</feature>
<dbReference type="EMBL" id="JAAXPG010000025">
    <property type="protein sequence ID" value="NKZ00608.1"/>
    <property type="molecule type" value="Genomic_DNA"/>
</dbReference>
<evidence type="ECO:0000256" key="4">
    <source>
        <dbReference type="RuleBase" id="RU003737"/>
    </source>
</evidence>
<evidence type="ECO:0000259" key="5">
    <source>
        <dbReference type="Pfam" id="PF00278"/>
    </source>
</evidence>
<dbReference type="Pfam" id="PF02784">
    <property type="entry name" value="Orn_Arg_deC_N"/>
    <property type="match status" value="1"/>
</dbReference>
<protein>
    <recommendedName>
        <fullName evidence="9">Diaminopimelate decarboxylase</fullName>
    </recommendedName>
</protein>
<dbReference type="PANTHER" id="PTHR43727">
    <property type="entry name" value="DIAMINOPIMELATE DECARBOXYLASE"/>
    <property type="match status" value="1"/>
</dbReference>
<evidence type="ECO:0000256" key="2">
    <source>
        <dbReference type="ARBA" id="ARBA00022898"/>
    </source>
</evidence>
<evidence type="ECO:0000313" key="7">
    <source>
        <dbReference type="EMBL" id="NKZ00608.1"/>
    </source>
</evidence>
<proteinExistence type="inferred from homology"/>
<dbReference type="SUPFAM" id="SSF51419">
    <property type="entry name" value="PLP-binding barrel"/>
    <property type="match status" value="1"/>
</dbReference>
<dbReference type="AlphaFoldDB" id="A0A7X6MH38"/>
<evidence type="ECO:0008006" key="9">
    <source>
        <dbReference type="Google" id="ProtNLM"/>
    </source>
</evidence>
<organism evidence="7 8">
    <name type="scientific">Nocardiopsis alborubida</name>
    <dbReference type="NCBI Taxonomy" id="146802"/>
    <lineage>
        <taxon>Bacteria</taxon>
        <taxon>Bacillati</taxon>
        <taxon>Actinomycetota</taxon>
        <taxon>Actinomycetes</taxon>
        <taxon>Streptosporangiales</taxon>
        <taxon>Nocardiopsidaceae</taxon>
        <taxon>Nocardiopsis</taxon>
    </lineage>
</organism>
<name>A0A7X6MH38_9ACTN</name>
<gene>
    <name evidence="7" type="ORF">HGB44_23510</name>
</gene>
<comment type="caution">
    <text evidence="7">The sequence shown here is derived from an EMBL/GenBank/DDBJ whole genome shotgun (WGS) entry which is preliminary data.</text>
</comment>
<dbReference type="GO" id="GO:0008836">
    <property type="term" value="F:diaminopimelate decarboxylase activity"/>
    <property type="evidence" value="ECO:0007669"/>
    <property type="project" value="TreeGrafter"/>
</dbReference>